<dbReference type="GeneID" id="28490549"/>
<keyword evidence="4 6" id="KW-1133">Transmembrane helix</keyword>
<dbReference type="PRINTS" id="PR00728">
    <property type="entry name" value="SIGNALPTASE"/>
</dbReference>
<dbReference type="CDD" id="cd06530">
    <property type="entry name" value="S26_SPase_I"/>
    <property type="match status" value="1"/>
</dbReference>
<dbReference type="Pfam" id="PF00717">
    <property type="entry name" value="Peptidase_S24"/>
    <property type="match status" value="1"/>
</dbReference>
<dbReference type="PATRIC" id="fig|1609559.3.peg.390"/>
<evidence type="ECO:0000313" key="8">
    <source>
        <dbReference type="EMBL" id="AMM53385.1"/>
    </source>
</evidence>
<reference evidence="8 9" key="2">
    <citation type="journal article" date="2016" name="Int. J. Syst. Evol. Microbiol.">
        <title>Pyrococcus kukulkanii sp. nov., a hyperthermophilic, piezophilic archaeon isolated from a deep-sea hydrothermal vent.</title>
        <authorList>
            <person name="Callac N."/>
            <person name="Oger P."/>
            <person name="Lesongeur F."/>
            <person name="Rattray J.E."/>
            <person name="Vannier P."/>
            <person name="Michoud G."/>
            <person name="Beauverger M."/>
            <person name="Gayet N."/>
            <person name="Rouxel O."/>
            <person name="Jebbar M."/>
            <person name="Godfroy A."/>
        </authorList>
    </citation>
    <scope>NUCLEOTIDE SEQUENCE [LARGE SCALE GENOMIC DNA]</scope>
    <source>
        <strain evidence="8 9">NCB100</strain>
    </source>
</reference>
<proteinExistence type="predicted"/>
<comment type="subcellular location">
    <subcellularLocation>
        <location evidence="1">Endomembrane system</location>
    </subcellularLocation>
</comment>
<evidence type="ECO:0000256" key="3">
    <source>
        <dbReference type="ARBA" id="ARBA00022692"/>
    </source>
</evidence>
<evidence type="ECO:0000256" key="2">
    <source>
        <dbReference type="ARBA" id="ARBA00022670"/>
    </source>
</evidence>
<keyword evidence="2" id="KW-0378">Hydrolase</keyword>
<feature type="transmembrane region" description="Helical" evidence="6">
    <location>
        <begin position="168"/>
        <end position="191"/>
    </location>
</feature>
<feature type="transmembrane region" description="Helical" evidence="6">
    <location>
        <begin position="293"/>
        <end position="313"/>
    </location>
</feature>
<reference evidence="9" key="1">
    <citation type="submission" date="2015-02" db="EMBL/GenBank/DDBJ databases">
        <title>Pyrococcus kukulkanii sp. nov., a novel hyperthermophilic archaeon isolated from a deep-sea hydrothermal vent at the Guaymas Basin.</title>
        <authorList>
            <person name="Oger P.M."/>
            <person name="Callac N."/>
            <person name="Jebbar M."/>
            <person name="Godfroy A."/>
        </authorList>
    </citation>
    <scope>NUCLEOTIDE SEQUENCE [LARGE SCALE GENOMIC DNA]</scope>
    <source>
        <strain evidence="9">NCB100</strain>
    </source>
</reference>
<dbReference type="AlphaFoldDB" id="A0A127B7Z1"/>
<dbReference type="EMBL" id="CP010835">
    <property type="protein sequence ID" value="AMM53385.1"/>
    <property type="molecule type" value="Genomic_DNA"/>
</dbReference>
<dbReference type="Gene3D" id="2.10.109.10">
    <property type="entry name" value="Umud Fragment, subunit A"/>
    <property type="match status" value="1"/>
</dbReference>
<keyword evidence="5 6" id="KW-0472">Membrane</keyword>
<dbReference type="InterPro" id="IPR036286">
    <property type="entry name" value="LexA/Signal_pep-like_sf"/>
</dbReference>
<dbReference type="GO" id="GO:0016020">
    <property type="term" value="C:membrane"/>
    <property type="evidence" value="ECO:0007669"/>
    <property type="project" value="InterPro"/>
</dbReference>
<keyword evidence="3 6" id="KW-0812">Transmembrane</keyword>
<evidence type="ECO:0000256" key="4">
    <source>
        <dbReference type="ARBA" id="ARBA00022989"/>
    </source>
</evidence>
<dbReference type="GO" id="GO:0012505">
    <property type="term" value="C:endomembrane system"/>
    <property type="evidence" value="ECO:0007669"/>
    <property type="project" value="UniProtKB-SubCell"/>
</dbReference>
<dbReference type="OrthoDB" id="50404at2157"/>
<dbReference type="Proteomes" id="UP000070587">
    <property type="component" value="Chromosome"/>
</dbReference>
<protein>
    <submittedName>
        <fullName evidence="8">Signal peptidase I, S26B/S24 family protein</fullName>
    </submittedName>
</protein>
<dbReference type="NCBIfam" id="TIGR02228">
    <property type="entry name" value="sigpep_I_arch"/>
    <property type="match status" value="1"/>
</dbReference>
<dbReference type="SUPFAM" id="SSF51306">
    <property type="entry name" value="LexA/Signal peptidase"/>
    <property type="match status" value="1"/>
</dbReference>
<feature type="domain" description="Peptidase S24/S26A/S26B/S26C" evidence="7">
    <location>
        <begin position="27"/>
        <end position="91"/>
    </location>
</feature>
<feature type="transmembrane region" description="Helical" evidence="6">
    <location>
        <begin position="7"/>
        <end position="30"/>
    </location>
</feature>
<dbReference type="GO" id="GO:0004252">
    <property type="term" value="F:serine-type endopeptidase activity"/>
    <property type="evidence" value="ECO:0007669"/>
    <property type="project" value="InterPro"/>
</dbReference>
<dbReference type="KEGG" id="pyc:TQ32_01920"/>
<gene>
    <name evidence="8" type="ORF">TQ32_01920</name>
</gene>
<dbReference type="InterPro" id="IPR015927">
    <property type="entry name" value="Peptidase_S24_S26A/B/C"/>
</dbReference>
<evidence type="ECO:0000313" key="9">
    <source>
        <dbReference type="Proteomes" id="UP000070587"/>
    </source>
</evidence>
<evidence type="ECO:0000259" key="7">
    <source>
        <dbReference type="Pfam" id="PF00717"/>
    </source>
</evidence>
<dbReference type="RefSeq" id="WP_068320483.1">
    <property type="nucleotide sequence ID" value="NZ_CP010835.1"/>
</dbReference>
<evidence type="ECO:0000256" key="1">
    <source>
        <dbReference type="ARBA" id="ARBA00004308"/>
    </source>
</evidence>
<accession>A0A127B7Z1</accession>
<name>A0A127B7Z1_9EURY</name>
<dbReference type="InterPro" id="IPR019533">
    <property type="entry name" value="Peptidase_S26"/>
</dbReference>
<evidence type="ECO:0000256" key="6">
    <source>
        <dbReference type="SAM" id="Phobius"/>
    </source>
</evidence>
<dbReference type="PANTHER" id="PTHR10806:SF6">
    <property type="entry name" value="SIGNAL PEPTIDASE COMPLEX CATALYTIC SUBUNIT SEC11"/>
    <property type="match status" value="1"/>
</dbReference>
<feature type="transmembrane region" description="Helical" evidence="6">
    <location>
        <begin position="130"/>
        <end position="148"/>
    </location>
</feature>
<dbReference type="PANTHER" id="PTHR10806">
    <property type="entry name" value="SIGNAL PEPTIDASE COMPLEX CATALYTIC SUBUNIT SEC11"/>
    <property type="match status" value="1"/>
</dbReference>
<dbReference type="STRING" id="1609559.TQ32_01920"/>
<dbReference type="GO" id="GO:0006465">
    <property type="term" value="P:signal peptide processing"/>
    <property type="evidence" value="ECO:0007669"/>
    <property type="project" value="InterPro"/>
</dbReference>
<keyword evidence="2" id="KW-0645">Protease</keyword>
<evidence type="ECO:0000256" key="5">
    <source>
        <dbReference type="ARBA" id="ARBA00023136"/>
    </source>
</evidence>
<sequence length="326" mass="36147">MRASEILLSVVIFSLVIPSIIGFFLGRPVFVSYVYSDSMYPTLKRWDVFFINPLSKGDVGDIIVFNLSGKWTVHRVYAITEEGYITKGDNNVATDQQDGKNPPIPRDQVIGKVITVRGKPVKIPGLGKHVNSPLGMALLGVAGLLSIVSDSEVKRRRKRRVVITTEQVYIGLAGLLAMTMIFVGSMSWGGIDVTYASTLAGGQKEGWYLPGSVVEKNVTISNPSYIPMLIIAEGKVLDRTAFVLKGHEEISVPIRIEVPEETRVYRERISVYSYYPILPPSIVERLYSIEPHLPLIIEGLMVFFGMLAIKPLLGEPEVIAVRRSKK</sequence>
<dbReference type="InterPro" id="IPR001733">
    <property type="entry name" value="Peptidase_S26B"/>
</dbReference>
<organism evidence="8 9">
    <name type="scientific">Pyrococcus kukulkanii</name>
    <dbReference type="NCBI Taxonomy" id="1609559"/>
    <lineage>
        <taxon>Archaea</taxon>
        <taxon>Methanobacteriati</taxon>
        <taxon>Methanobacteriota</taxon>
        <taxon>Thermococci</taxon>
        <taxon>Thermococcales</taxon>
        <taxon>Thermococcaceae</taxon>
        <taxon>Pyrococcus</taxon>
    </lineage>
</organism>